<organism evidence="1">
    <name type="scientific">Paenibacillus sp. AN1007</name>
    <dbReference type="NCBI Taxonomy" id="3151385"/>
    <lineage>
        <taxon>Bacteria</taxon>
        <taxon>Bacillati</taxon>
        <taxon>Bacillota</taxon>
        <taxon>Bacilli</taxon>
        <taxon>Bacillales</taxon>
        <taxon>Paenibacillaceae</taxon>
        <taxon>Paenibacillus</taxon>
    </lineage>
</organism>
<dbReference type="RefSeq" id="WP_342555623.1">
    <property type="nucleotide sequence ID" value="NZ_CP159992.1"/>
</dbReference>
<dbReference type="InterPro" id="IPR023214">
    <property type="entry name" value="HAD_sf"/>
</dbReference>
<keyword evidence="1" id="KW-0378">Hydrolase</keyword>
<dbReference type="NCBIfam" id="TIGR01549">
    <property type="entry name" value="HAD-SF-IA-v1"/>
    <property type="match status" value="1"/>
</dbReference>
<proteinExistence type="predicted"/>
<dbReference type="SFLD" id="SFLDG01129">
    <property type="entry name" value="C1.5:_HAD__Beta-PGM__Phosphata"/>
    <property type="match status" value="1"/>
</dbReference>
<sequence>MQNRPQLVFDIAGVLLSNISLRCWKEMIQESNLSAEQLKGHFGGVKRQLWTGAMKEEEFWDTLRESYPELPISRARDILFDSIVPLPAAQYLERWSESADIHLLSNHCQEWIEPNLRSLRPFTKSVTISNQVGLCKPEMEIYQLVGTYLGDGEKVLFIDDQEKNLHAARQLGWKTLLAYEKEDWTQEVEAFITS</sequence>
<protein>
    <submittedName>
        <fullName evidence="1">HAD-IA family hydrolase</fullName>
    </submittedName>
</protein>
<dbReference type="NCBIfam" id="TIGR01509">
    <property type="entry name" value="HAD-SF-IA-v3"/>
    <property type="match status" value="1"/>
</dbReference>
<dbReference type="EMBL" id="CP159992">
    <property type="protein sequence ID" value="XCP97771.1"/>
    <property type="molecule type" value="Genomic_DNA"/>
</dbReference>
<evidence type="ECO:0000313" key="1">
    <source>
        <dbReference type="EMBL" id="XCP97771.1"/>
    </source>
</evidence>
<accession>A0AAU8NHM1</accession>
<dbReference type="GO" id="GO:0016787">
    <property type="term" value="F:hydrolase activity"/>
    <property type="evidence" value="ECO:0007669"/>
    <property type="project" value="UniProtKB-KW"/>
</dbReference>
<dbReference type="PANTHER" id="PTHR43611:SF3">
    <property type="entry name" value="FLAVIN MONONUCLEOTIDE HYDROLASE 1, CHLOROPLATIC"/>
    <property type="match status" value="1"/>
</dbReference>
<dbReference type="Gene3D" id="1.10.150.240">
    <property type="entry name" value="Putative phosphatase, domain 2"/>
    <property type="match status" value="1"/>
</dbReference>
<dbReference type="SFLD" id="SFLDS00003">
    <property type="entry name" value="Haloacid_Dehalogenase"/>
    <property type="match status" value="1"/>
</dbReference>
<reference evidence="1" key="1">
    <citation type="submission" date="2024-05" db="EMBL/GenBank/DDBJ databases">
        <title>Draft genome assemblies of 36 bacteria isolated from hibernating arctic ground squirrels.</title>
        <authorList>
            <person name="McKee H."/>
            <person name="Mullen L."/>
            <person name="Drown D.M."/>
            <person name="Duddleston K.N."/>
        </authorList>
    </citation>
    <scope>NUCLEOTIDE SEQUENCE</scope>
    <source>
        <strain evidence="1">AN1007</strain>
    </source>
</reference>
<dbReference type="InterPro" id="IPR006439">
    <property type="entry name" value="HAD-SF_hydro_IA"/>
</dbReference>
<dbReference type="InterPro" id="IPR023198">
    <property type="entry name" value="PGP-like_dom2"/>
</dbReference>
<dbReference type="SUPFAM" id="SSF56784">
    <property type="entry name" value="HAD-like"/>
    <property type="match status" value="1"/>
</dbReference>
<gene>
    <name evidence="1" type="ORF">ABXS70_14200</name>
</gene>
<name>A0AAU8NHM1_9BACL</name>
<dbReference type="Gene3D" id="3.40.50.1000">
    <property type="entry name" value="HAD superfamily/HAD-like"/>
    <property type="match status" value="1"/>
</dbReference>
<dbReference type="PANTHER" id="PTHR43611">
    <property type="entry name" value="ALPHA-D-GLUCOSE 1-PHOSPHATE PHOSPHATASE"/>
    <property type="match status" value="1"/>
</dbReference>
<dbReference type="InterPro" id="IPR036412">
    <property type="entry name" value="HAD-like_sf"/>
</dbReference>
<dbReference type="AlphaFoldDB" id="A0AAU8NHM1"/>